<evidence type="ECO:0000313" key="3">
    <source>
        <dbReference type="EMBL" id="RGC50945.1"/>
    </source>
</evidence>
<keyword evidence="2" id="KW-1133">Transmembrane helix</keyword>
<dbReference type="EMBL" id="QVFD01000001">
    <property type="protein sequence ID" value="RGC50945.1"/>
    <property type="molecule type" value="Genomic_DNA"/>
</dbReference>
<name>A0A3E2XQ61_9FIRM</name>
<reference evidence="3 4" key="1">
    <citation type="submission" date="2018-08" db="EMBL/GenBank/DDBJ databases">
        <title>A genome reference for cultivated species of the human gut microbiota.</title>
        <authorList>
            <person name="Zou Y."/>
            <person name="Xue W."/>
            <person name="Luo G."/>
        </authorList>
    </citation>
    <scope>NUCLEOTIDE SEQUENCE [LARGE SCALE GENOMIC DNA]</scope>
    <source>
        <strain evidence="3 4">AM28-39</strain>
    </source>
</reference>
<evidence type="ECO:0000256" key="2">
    <source>
        <dbReference type="SAM" id="Phobius"/>
    </source>
</evidence>
<evidence type="ECO:0000256" key="1">
    <source>
        <dbReference type="SAM" id="MobiDB-lite"/>
    </source>
</evidence>
<accession>A0A3E2XQ61</accession>
<evidence type="ECO:0000313" key="4">
    <source>
        <dbReference type="Proteomes" id="UP000261231"/>
    </source>
</evidence>
<keyword evidence="2" id="KW-0472">Membrane</keyword>
<protein>
    <submittedName>
        <fullName evidence="3">Uncharacterized protein</fullName>
    </submittedName>
</protein>
<feature type="transmembrane region" description="Helical" evidence="2">
    <location>
        <begin position="122"/>
        <end position="145"/>
    </location>
</feature>
<dbReference type="AlphaFoldDB" id="A0A3E2XQ61"/>
<sequence>MKVKICPLCDSEMKKAHYCDTCHSFIWRPEILDVHYNAQQRGMGEEDCAYGVSHDQKDHRNDIYGRFSDALKKEDKKQKNRKKATSHEEVYGSSIQKKAGRSYRTDRSGTDMEAKRRKAGGCLGKVVLAIIILNALLGAVGSRLIHYFTNGDFQYVIEDLMDELGVDDADEIIGSDTSSEEYYRELSEQEVSAYPDGCNGYGHFDVTDEDMGALIEAWTRTEYGRDISGDDSSSEDNYIYTYDGETTSYLQKTTYYNVDGEYNDYVIIYSDSATGKIHSVTASMEDTERIKSFLQMVVQKLDSKADWSGKELEQQCDDFLKQMDSGDGSVDIDNMVINGSKYSDGEIWLSIDCTDF</sequence>
<gene>
    <name evidence="3" type="ORF">DW747_00075</name>
</gene>
<dbReference type="OrthoDB" id="1938667at2"/>
<feature type="region of interest" description="Disordered" evidence="1">
    <location>
        <begin position="73"/>
        <end position="111"/>
    </location>
</feature>
<proteinExistence type="predicted"/>
<keyword evidence="2" id="KW-0812">Transmembrane</keyword>
<keyword evidence="4" id="KW-1185">Reference proteome</keyword>
<dbReference type="Proteomes" id="UP000261231">
    <property type="component" value="Unassembled WGS sequence"/>
</dbReference>
<comment type="caution">
    <text evidence="3">The sequence shown here is derived from an EMBL/GenBank/DDBJ whole genome shotgun (WGS) entry which is preliminary data.</text>
</comment>
<organism evidence="3 4">
    <name type="scientific">Coprococcus catus</name>
    <dbReference type="NCBI Taxonomy" id="116085"/>
    <lineage>
        <taxon>Bacteria</taxon>
        <taxon>Bacillati</taxon>
        <taxon>Bacillota</taxon>
        <taxon>Clostridia</taxon>
        <taxon>Lachnospirales</taxon>
        <taxon>Lachnospiraceae</taxon>
        <taxon>Coprococcus</taxon>
    </lineage>
</organism>
<dbReference type="RefSeq" id="WP_117538542.1">
    <property type="nucleotide sequence ID" value="NZ_QVFD01000001.1"/>
</dbReference>